<dbReference type="InterPro" id="IPR042104">
    <property type="entry name" value="PKS_dehydratase_sf"/>
</dbReference>
<dbReference type="InterPro" id="IPR029063">
    <property type="entry name" value="SAM-dependent_MTases_sf"/>
</dbReference>
<dbReference type="InterPro" id="IPR016036">
    <property type="entry name" value="Malonyl_transacylase_ACP-bd"/>
</dbReference>
<dbReference type="GO" id="GO:0006633">
    <property type="term" value="P:fatty acid biosynthetic process"/>
    <property type="evidence" value="ECO:0007669"/>
    <property type="project" value="InterPro"/>
</dbReference>
<dbReference type="SUPFAM" id="SSF53335">
    <property type="entry name" value="S-adenosyl-L-methionine-dependent methyltransferases"/>
    <property type="match status" value="1"/>
</dbReference>
<dbReference type="Pfam" id="PF21089">
    <property type="entry name" value="PKS_DH_N"/>
    <property type="match status" value="1"/>
</dbReference>
<evidence type="ECO:0000256" key="2">
    <source>
        <dbReference type="ARBA" id="ARBA00022553"/>
    </source>
</evidence>
<dbReference type="InterPro" id="IPR036291">
    <property type="entry name" value="NAD(P)-bd_dom_sf"/>
</dbReference>
<dbReference type="InterPro" id="IPR020807">
    <property type="entry name" value="PKS_DH"/>
</dbReference>
<keyword evidence="1" id="KW-0596">Phosphopantetheine</keyword>
<dbReference type="InterPro" id="IPR014043">
    <property type="entry name" value="Acyl_transferase_dom"/>
</dbReference>
<evidence type="ECO:0000259" key="8">
    <source>
        <dbReference type="PROSITE" id="PS50075"/>
    </source>
</evidence>
<dbReference type="PROSITE" id="PS01162">
    <property type="entry name" value="QOR_ZETA_CRYSTAL"/>
    <property type="match status" value="1"/>
</dbReference>
<dbReference type="InterPro" id="IPR016035">
    <property type="entry name" value="Acyl_Trfase/lysoPLipase"/>
</dbReference>
<evidence type="ECO:0000256" key="5">
    <source>
        <dbReference type="ARBA" id="ARBA00023268"/>
    </source>
</evidence>
<dbReference type="SUPFAM" id="SSF50129">
    <property type="entry name" value="GroES-like"/>
    <property type="match status" value="1"/>
</dbReference>
<dbReference type="InterPro" id="IPR018201">
    <property type="entry name" value="Ketoacyl_synth_AS"/>
</dbReference>
<sequence>MNSPRHLTAIAIIGMAFRFPGGANDEDSMWRMLNEGKHGISRIPEDRWPVEELQHPKRSEPGRSVTFAAGVLSQIDQFDAVFFGISPREAAWLDPQQRLLLEMSYEAMEDAGVKSTSLAGSRCGVYIGISGMDYGQHALDDLASMTAYSMTGNTLSIAANRLSYVFDLHGPSMAVDTACSSSLVALHQACQALRHGEIPMALAGGISLLMHPYSFIGFSHASMLSASGQCRPFDATANGYVRGEGGAVLLLKPLLQAQKDGDTIHAVILASGVNADGSRKSGLTIPSVTAQAELMSDVLTRSGLAPDDVDFIEAHGTGTPAGDPVEAASIGGVYGRGRKHPIPISSAKANFGHLEPASGMAGLIKAILSLKQAALPPMPLDFTPNPHIDFQKLNIVCAAAGMPLREADVHTAGVNSFGFGGVNAHLIVQTLKQPVAERIQAAQSLPPLLLSARSDAALRDLAASYADYWESAEPSYYEMTYTAAFHREHWEKRLALSTESLADVAPALRAFAKGEHPSSIVMESAPAEQSGIVFVYTGNGSQWEGMGRNLYVESATFRAVVDELDQQLAPLTGSSLVHELLHGETGYLADTTVSQPLLFALQLGITRILHEQGIRPQAVTGHSVGEIAAAWAAGALSTEQAVQIIYARSCTQGKTRGMGRMAAAAVPAQNAIEIIQQLGLDGDLEVAGINSPGNITLSGSSEALAYFGEQMQQKGIFFRPLALEYAFHSRYMESIRQALAHKLHGLEPSWDTDILFVSTVSGGPQRGSGLDKEYWWRNVRQPVNFAAAVQELGRLGFRIFVEIGPHAILQRYIRENLTAVGVKGRILSSLSREDDHRSRLVHLAARLHLLGGQTDLRSLFPHVTKRIRLPHYPWQKQRCWYTHTSECRSVQKRQHPLLGWSLDAASPSWENILDPAKDTWLADHNVGGTVVFPGAGYVEIALAAARLGLGKEQVSLEFLDITTPLVFENGHAQCVRCSLNPEDGCIRISSRPRLSSGEWTEHARARAIAIPGSTQPADMDQLPPAARTMAGQELYALTAKLGLNYGPGFRVVDHLRMTENSFEASLIPLPENEQYLLPPAVLDACFHSLAGVYAAQYTDAPLAFLPIGTGRITLYASRPVCRIFGRARRCGRRSLSADFLLLDDKAQLVAQAHHCRFRAVPLVRAGQEHVDAWTVIPWLAPQSDVVPAPVPALDELGAVAAEAVSSSASQREIWFMQILPLMEAMVLSAAAQALKNLPDDWYRQSSYARWLHGLLVHEGLCPQTDGSEACPPTSEPGLPSFRELWSEAFRLAPQCLPALLPLGRVCRHLDDVLRGDLDGRSLLEQIRNAAVTRESRHQDPALQGIDMAITAIIRHLAQHWPEHRILRILEVNMAPGLLVDILDSLRPKDHFTCTLAIADADALTQAKGHYGQHPAVRIVAADSAQWDFAANSFDVVLFRHTLHSFPDYDAILQRVRDLLAPGGLLLVAERYPDWSTDLVAGLDPSWWHTGRSDGQPISSLAGPESWKAILEDHGVACCRVFREPAADTLDEGAFLLLASTLADMVTVDAHGYSPASWTFVTDAASTALATELCQRLAAHGQQVACVCDADADIDIPAQTDHVVFMLGHDATTHTVTDILDHLRRCASACMTSETCPPRLWIITRGGSLATRLPDGHPSNPAQCAVAGLGRVIMQEYGGLHCTLVDIPEADRCPDISERLEMEFLAAGEDDEVLLTPKARYVLRVNSGDHHSGPAAAAQRCRLDFTVPGRLNNLCWQTDAAHTLAAGQVEARVMAVGLNFRDVMLTMGLLTDDAVENGFAGPYLGLEFAGVITRVGKNVDDLRIGDRVTGFASNCFASHVTTPAHAVTAVPADWSFETAATIPTVFFTAWYALKHLARLQPGESILIHGAAGGVGIAAIQIARFLGATIFATAGSDEKRDFLRLMDVDHIFDSRSLSFAEDVRTATDGRGVDVVLNSLAGEAMRRSIGLLKPFGRFLELGKRDFVENTGIGLRPFKENISYFAIDVDQLLTAQPRIAAQLFQEVMRLLHAGNLVPLPCRSFPADQAVAAFRAMQQAQHIGKIVVNLEDLPSLHAQSTGAVALDTSRTWLVTGGLGGFGLATARHLAQHGIKNLVLVSRRGSTTPGAETILQEFRAQGVTVLAEACDVTDLSAVRALIEQVTAIMPPLGGIIHAAAVFDDKLLANMDKESLAKVVGPKLRGAWNLHEATCDIPLTHFILYSSISVTLGNPGQANYVAANAGLEGLTRLRLAMGLPALCLAWGPVGDVGYLTRHEDVKKSLTQHIGKAPLTTSEAMRELDAVLNEQGLHILANVDWPTVMRMFPGRSPRFAFVGHGESRADFQETPGNIQQLLAGKSPAEVLDIVRSLIIDEVAQVLGLAAEQVATDRGMQSLGLDSLMAVELAVGLEQRTGVRLPTMMLQDSPTVEQIAERIVARLTGSVEENISEDALLADLARRHAVDLSESEAASILNDAPSGEQHKS</sequence>
<feature type="domain" description="Carrier" evidence="8">
    <location>
        <begin position="2357"/>
        <end position="2434"/>
    </location>
</feature>
<dbReference type="InterPro" id="IPR016039">
    <property type="entry name" value="Thiolase-like"/>
</dbReference>
<dbReference type="InterPro" id="IPR002364">
    <property type="entry name" value="Quin_OxRdtase/zeta-crystal_CS"/>
</dbReference>
<keyword evidence="12" id="KW-1185">Reference proteome</keyword>
<dbReference type="InterPro" id="IPR049900">
    <property type="entry name" value="PKS_mFAS_DH"/>
</dbReference>
<feature type="domain" description="Ketosynthase family 3 (KS3)" evidence="9">
    <location>
        <begin position="7"/>
        <end position="430"/>
    </location>
</feature>
<evidence type="ECO:0000259" key="9">
    <source>
        <dbReference type="PROSITE" id="PS52004"/>
    </source>
</evidence>
<dbReference type="InterPro" id="IPR013968">
    <property type="entry name" value="PKS_KR"/>
</dbReference>
<dbReference type="InterPro" id="IPR020841">
    <property type="entry name" value="PKS_Beta-ketoAc_synthase_dom"/>
</dbReference>
<dbReference type="PROSITE" id="PS00012">
    <property type="entry name" value="PHOSPHOPANTETHEINE"/>
    <property type="match status" value="1"/>
</dbReference>
<keyword evidence="4" id="KW-0521">NADP</keyword>
<dbReference type="GO" id="GO:0008270">
    <property type="term" value="F:zinc ion binding"/>
    <property type="evidence" value="ECO:0007669"/>
    <property type="project" value="InterPro"/>
</dbReference>
<dbReference type="PROSITE" id="PS52019">
    <property type="entry name" value="PKS_MFAS_DH"/>
    <property type="match status" value="1"/>
</dbReference>
<keyword evidence="6" id="KW-0012">Acyltransferase</keyword>
<evidence type="ECO:0000256" key="4">
    <source>
        <dbReference type="ARBA" id="ARBA00022857"/>
    </source>
</evidence>
<dbReference type="SMART" id="SM00826">
    <property type="entry name" value="PKS_DH"/>
    <property type="match status" value="1"/>
</dbReference>
<dbReference type="CDD" id="cd05195">
    <property type="entry name" value="enoyl_red"/>
    <property type="match status" value="1"/>
</dbReference>
<evidence type="ECO:0000313" key="12">
    <source>
        <dbReference type="Proteomes" id="UP000186323"/>
    </source>
</evidence>
<dbReference type="InterPro" id="IPR020806">
    <property type="entry name" value="PKS_PP-bd"/>
</dbReference>
<dbReference type="InterPro" id="IPR020843">
    <property type="entry name" value="ER"/>
</dbReference>
<dbReference type="SMART" id="SM00825">
    <property type="entry name" value="PKS_KS"/>
    <property type="match status" value="1"/>
</dbReference>
<feature type="active site" description="Proton donor; for dehydratase activity" evidence="7">
    <location>
        <position position="1083"/>
    </location>
</feature>
<dbReference type="SMART" id="SM00822">
    <property type="entry name" value="PKS_KR"/>
    <property type="match status" value="1"/>
</dbReference>
<dbReference type="CDD" id="cd00833">
    <property type="entry name" value="PKS"/>
    <property type="match status" value="1"/>
</dbReference>
<dbReference type="Pfam" id="PF02801">
    <property type="entry name" value="Ketoacyl-synt_C"/>
    <property type="match status" value="1"/>
</dbReference>
<dbReference type="InterPro" id="IPR006162">
    <property type="entry name" value="Ppantetheine_attach_site"/>
</dbReference>
<dbReference type="SMART" id="SM00827">
    <property type="entry name" value="PKS_AT"/>
    <property type="match status" value="1"/>
</dbReference>
<evidence type="ECO:0000256" key="3">
    <source>
        <dbReference type="ARBA" id="ARBA00022679"/>
    </source>
</evidence>
<dbReference type="Pfam" id="PF08659">
    <property type="entry name" value="KR"/>
    <property type="match status" value="1"/>
</dbReference>
<reference evidence="12" key="1">
    <citation type="submission" date="2016-10" db="EMBL/GenBank/DDBJ databases">
        <authorList>
            <person name="Wegmann U."/>
        </authorList>
    </citation>
    <scope>NUCLEOTIDE SEQUENCE [LARGE SCALE GENOMIC DNA]</scope>
</reference>
<evidence type="ECO:0000259" key="10">
    <source>
        <dbReference type="PROSITE" id="PS52019"/>
    </source>
</evidence>
<dbReference type="CDD" id="cd02440">
    <property type="entry name" value="AdoMet_MTases"/>
    <property type="match status" value="1"/>
</dbReference>
<accession>A0A1K1LH59</accession>
<dbReference type="Gene3D" id="3.40.47.10">
    <property type="match status" value="1"/>
</dbReference>
<dbReference type="Pfam" id="PF14765">
    <property type="entry name" value="PS-DH"/>
    <property type="match status" value="1"/>
</dbReference>
<dbReference type="Gene3D" id="3.30.70.3290">
    <property type="match status" value="1"/>
</dbReference>
<dbReference type="GO" id="GO:0031177">
    <property type="term" value="F:phosphopantetheine binding"/>
    <property type="evidence" value="ECO:0007669"/>
    <property type="project" value="InterPro"/>
</dbReference>
<dbReference type="Pfam" id="PF00550">
    <property type="entry name" value="PP-binding"/>
    <property type="match status" value="1"/>
</dbReference>
<dbReference type="Pfam" id="PF13489">
    <property type="entry name" value="Methyltransf_23"/>
    <property type="match status" value="1"/>
</dbReference>
<dbReference type="Proteomes" id="UP000186323">
    <property type="component" value="Chromosome I"/>
</dbReference>
<dbReference type="GO" id="GO:0004315">
    <property type="term" value="F:3-oxoacyl-[acyl-carrier-protein] synthase activity"/>
    <property type="evidence" value="ECO:0007669"/>
    <property type="project" value="InterPro"/>
</dbReference>
<dbReference type="Gene3D" id="1.10.1200.10">
    <property type="entry name" value="ACP-like"/>
    <property type="match status" value="1"/>
</dbReference>
<dbReference type="Pfam" id="PF00109">
    <property type="entry name" value="ketoacyl-synt"/>
    <property type="match status" value="1"/>
</dbReference>
<dbReference type="InterPro" id="IPR014030">
    <property type="entry name" value="Ketoacyl_synth_N"/>
</dbReference>
<protein>
    <submittedName>
        <fullName evidence="11">Capsular polysaccharide biosynthesis fatty acid synthase WcbR</fullName>
    </submittedName>
</protein>
<dbReference type="InterPro" id="IPR049551">
    <property type="entry name" value="PKS_DH_C"/>
</dbReference>
<proteinExistence type="predicted"/>
<name>A0A1K1LH59_9BACT</name>
<feature type="active site" description="Proton acceptor; for dehydratase activity" evidence="7">
    <location>
        <position position="924"/>
    </location>
</feature>
<evidence type="ECO:0000256" key="7">
    <source>
        <dbReference type="PROSITE-ProRule" id="PRU01363"/>
    </source>
</evidence>
<dbReference type="InterPro" id="IPR032821">
    <property type="entry name" value="PKS_assoc"/>
</dbReference>
<dbReference type="Pfam" id="PF08240">
    <property type="entry name" value="ADH_N"/>
    <property type="match status" value="1"/>
</dbReference>
<dbReference type="SUPFAM" id="SSF51735">
    <property type="entry name" value="NAD(P)-binding Rossmann-fold domains"/>
    <property type="match status" value="3"/>
</dbReference>
<feature type="domain" description="PKS/mFAS DH" evidence="10">
    <location>
        <begin position="895"/>
        <end position="1166"/>
    </location>
</feature>
<keyword evidence="2" id="KW-0597">Phosphoprotein</keyword>
<dbReference type="EMBL" id="LT630450">
    <property type="protein sequence ID" value="SFV72782.1"/>
    <property type="molecule type" value="Genomic_DNA"/>
</dbReference>
<dbReference type="InterPro" id="IPR011032">
    <property type="entry name" value="GroES-like_sf"/>
</dbReference>
<dbReference type="InterPro" id="IPR050091">
    <property type="entry name" value="PKS_NRPS_Biosynth_Enz"/>
</dbReference>
<dbReference type="GO" id="GO:0004312">
    <property type="term" value="F:fatty acid synthase activity"/>
    <property type="evidence" value="ECO:0007669"/>
    <property type="project" value="TreeGrafter"/>
</dbReference>
<evidence type="ECO:0000256" key="1">
    <source>
        <dbReference type="ARBA" id="ARBA00022450"/>
    </source>
</evidence>
<dbReference type="SUPFAM" id="SSF52151">
    <property type="entry name" value="FabD/lysophospholipase-like"/>
    <property type="match status" value="1"/>
</dbReference>
<dbReference type="PROSITE" id="PS52004">
    <property type="entry name" value="KS3_2"/>
    <property type="match status" value="1"/>
</dbReference>
<dbReference type="InterPro" id="IPR013154">
    <property type="entry name" value="ADH-like_N"/>
</dbReference>
<organism evidence="11 12">
    <name type="scientific">Desulfovibrio piger</name>
    <dbReference type="NCBI Taxonomy" id="901"/>
    <lineage>
        <taxon>Bacteria</taxon>
        <taxon>Pseudomonadati</taxon>
        <taxon>Thermodesulfobacteriota</taxon>
        <taxon>Desulfovibrionia</taxon>
        <taxon>Desulfovibrionales</taxon>
        <taxon>Desulfovibrionaceae</taxon>
        <taxon>Desulfovibrio</taxon>
    </lineage>
</organism>
<dbReference type="SMART" id="SM00829">
    <property type="entry name" value="PKS_ER"/>
    <property type="match status" value="1"/>
</dbReference>
<dbReference type="Gene3D" id="3.10.129.110">
    <property type="entry name" value="Polyketide synthase dehydratase"/>
    <property type="match status" value="1"/>
</dbReference>
<dbReference type="Pfam" id="PF13602">
    <property type="entry name" value="ADH_zinc_N_2"/>
    <property type="match status" value="1"/>
</dbReference>
<dbReference type="PANTHER" id="PTHR43775:SF37">
    <property type="entry name" value="SI:DKEY-61P9.11"/>
    <property type="match status" value="1"/>
</dbReference>
<dbReference type="FunFam" id="3.40.50.720:FF:000209">
    <property type="entry name" value="Polyketide synthase Pks12"/>
    <property type="match status" value="1"/>
</dbReference>
<dbReference type="InterPro" id="IPR014031">
    <property type="entry name" value="Ketoacyl_synth_C"/>
</dbReference>
<dbReference type="PROSITE" id="PS50075">
    <property type="entry name" value="CARRIER"/>
    <property type="match status" value="1"/>
</dbReference>
<dbReference type="Pfam" id="PF16197">
    <property type="entry name" value="KAsynt_C_assoc"/>
    <property type="match status" value="1"/>
</dbReference>
<keyword evidence="5" id="KW-0511">Multifunctional enzyme</keyword>
<dbReference type="SUPFAM" id="SSF47336">
    <property type="entry name" value="ACP-like"/>
    <property type="match status" value="1"/>
</dbReference>
<dbReference type="Gene3D" id="3.90.180.10">
    <property type="entry name" value="Medium-chain alcohol dehydrogenases, catalytic domain"/>
    <property type="match status" value="1"/>
</dbReference>
<dbReference type="InterPro" id="IPR001227">
    <property type="entry name" value="Ac_transferase_dom_sf"/>
</dbReference>
<feature type="region of interest" description="C-terminal hotdog fold" evidence="7">
    <location>
        <begin position="1026"/>
        <end position="1166"/>
    </location>
</feature>
<dbReference type="SUPFAM" id="SSF53901">
    <property type="entry name" value="Thiolase-like"/>
    <property type="match status" value="1"/>
</dbReference>
<dbReference type="Gene3D" id="3.40.366.10">
    <property type="entry name" value="Malonyl-Coenzyme A Acyl Carrier Protein, domain 2"/>
    <property type="match status" value="1"/>
</dbReference>
<dbReference type="InterPro" id="IPR049552">
    <property type="entry name" value="PKS_DH_N"/>
</dbReference>
<dbReference type="InterPro" id="IPR009081">
    <property type="entry name" value="PP-bd_ACP"/>
</dbReference>
<dbReference type="PANTHER" id="PTHR43775">
    <property type="entry name" value="FATTY ACID SYNTHASE"/>
    <property type="match status" value="1"/>
</dbReference>
<feature type="region of interest" description="N-terminal hotdog fold" evidence="7">
    <location>
        <begin position="895"/>
        <end position="1014"/>
    </location>
</feature>
<dbReference type="SUPFAM" id="SSF55048">
    <property type="entry name" value="Probable ACP-binding domain of malonyl-CoA ACP transacylase"/>
    <property type="match status" value="1"/>
</dbReference>
<dbReference type="GO" id="GO:0016491">
    <property type="term" value="F:oxidoreductase activity"/>
    <property type="evidence" value="ECO:0007669"/>
    <property type="project" value="InterPro"/>
</dbReference>
<dbReference type="SMART" id="SM00823">
    <property type="entry name" value="PKS_PP"/>
    <property type="match status" value="1"/>
</dbReference>
<keyword evidence="3" id="KW-0808">Transferase</keyword>
<evidence type="ECO:0000313" key="11">
    <source>
        <dbReference type="EMBL" id="SFV72782.1"/>
    </source>
</evidence>
<dbReference type="PROSITE" id="PS00606">
    <property type="entry name" value="KS3_1"/>
    <property type="match status" value="1"/>
</dbReference>
<dbReference type="Gene3D" id="3.40.50.150">
    <property type="entry name" value="Vaccinia Virus protein VP39"/>
    <property type="match status" value="1"/>
</dbReference>
<evidence type="ECO:0000256" key="6">
    <source>
        <dbReference type="ARBA" id="ARBA00023315"/>
    </source>
</evidence>
<gene>
    <name evidence="11" type="ORF">DESPIGER_0919</name>
</gene>
<dbReference type="Gene3D" id="3.40.50.720">
    <property type="entry name" value="NAD(P)-binding Rossmann-like Domain"/>
    <property type="match status" value="3"/>
</dbReference>
<dbReference type="InterPro" id="IPR036736">
    <property type="entry name" value="ACP-like_sf"/>
</dbReference>
<dbReference type="KEGG" id="dpg:DESPIGER_0919"/>
<dbReference type="InterPro" id="IPR057326">
    <property type="entry name" value="KR_dom"/>
</dbReference>
<dbReference type="Pfam" id="PF00698">
    <property type="entry name" value="Acyl_transf_1"/>
    <property type="match status" value="1"/>
</dbReference>